<evidence type="ECO:0000313" key="2">
    <source>
        <dbReference type="Proteomes" id="UP000325797"/>
    </source>
</evidence>
<dbReference type="AlphaFoldDB" id="A0A5J6N4Y9"/>
<keyword evidence="2" id="KW-1185">Reference proteome</keyword>
<dbReference type="EMBL" id="CP042582">
    <property type="protein sequence ID" value="QEX23590.1"/>
    <property type="molecule type" value="Genomic_DNA"/>
</dbReference>
<accession>A0A5J6N4Y9</accession>
<gene>
    <name evidence="1" type="ORF">FRZ61_35280</name>
</gene>
<proteinExistence type="predicted"/>
<reference evidence="1 2" key="1">
    <citation type="submission" date="2019-08" db="EMBL/GenBank/DDBJ databases">
        <title>Hyperibacter terrae gen. nov., sp. nov. and Hyperibacter viscosus sp. nov., two new members in the family Rhodospirillaceae isolated from the rhizosphere of Hypericum perforatum.</title>
        <authorList>
            <person name="Noviana Z."/>
        </authorList>
    </citation>
    <scope>NUCLEOTIDE SEQUENCE [LARGE SCALE GENOMIC DNA]</scope>
    <source>
        <strain evidence="1 2">R5959</strain>
    </source>
</reference>
<organism evidence="1 2">
    <name type="scientific">Hypericibacter adhaerens</name>
    <dbReference type="NCBI Taxonomy" id="2602016"/>
    <lineage>
        <taxon>Bacteria</taxon>
        <taxon>Pseudomonadati</taxon>
        <taxon>Pseudomonadota</taxon>
        <taxon>Alphaproteobacteria</taxon>
        <taxon>Rhodospirillales</taxon>
        <taxon>Dongiaceae</taxon>
        <taxon>Hypericibacter</taxon>
    </lineage>
</organism>
<name>A0A5J6N4Y9_9PROT</name>
<dbReference type="Proteomes" id="UP000325797">
    <property type="component" value="Chromosome"/>
</dbReference>
<protein>
    <recommendedName>
        <fullName evidence="3">DUF3553 domain-containing protein</fullName>
    </recommendedName>
</protein>
<sequence>MTMADNLTPGAWVRHPEHPDWGLGQIQSVVGNRITVNFEHAGKLLINSAIVSLAPAGLDSDGPERARFDR</sequence>
<dbReference type="Pfam" id="PF12073">
    <property type="entry name" value="DUF3553"/>
    <property type="match status" value="1"/>
</dbReference>
<evidence type="ECO:0000313" key="1">
    <source>
        <dbReference type="EMBL" id="QEX23590.1"/>
    </source>
</evidence>
<evidence type="ECO:0008006" key="3">
    <source>
        <dbReference type="Google" id="ProtNLM"/>
    </source>
</evidence>
<dbReference type="KEGG" id="hadh:FRZ61_35280"/>
<dbReference type="InterPro" id="IPR021938">
    <property type="entry name" value="DUF3553"/>
</dbReference>